<keyword evidence="3" id="KW-1185">Reference proteome</keyword>
<organism evidence="2 3">
    <name type="scientific">Phycomyces blakesleeanus (strain ATCC 8743b / DSM 1359 / FGSC 10004 / NBRC 33097 / NRRL 1555)</name>
    <dbReference type="NCBI Taxonomy" id="763407"/>
    <lineage>
        <taxon>Eukaryota</taxon>
        <taxon>Fungi</taxon>
        <taxon>Fungi incertae sedis</taxon>
        <taxon>Mucoromycota</taxon>
        <taxon>Mucoromycotina</taxon>
        <taxon>Mucoromycetes</taxon>
        <taxon>Mucorales</taxon>
        <taxon>Phycomycetaceae</taxon>
        <taxon>Phycomyces</taxon>
    </lineage>
</organism>
<reference evidence="3" key="1">
    <citation type="submission" date="2015-06" db="EMBL/GenBank/DDBJ databases">
        <title>Expansion of signal transduction pathways in fungi by whole-genome duplication.</title>
        <authorList>
            <consortium name="DOE Joint Genome Institute"/>
            <person name="Corrochano L.M."/>
            <person name="Kuo A."/>
            <person name="Marcet-Houben M."/>
            <person name="Polaino S."/>
            <person name="Salamov A."/>
            <person name="Villalobos J.M."/>
            <person name="Alvarez M.I."/>
            <person name="Avalos J."/>
            <person name="Benito E.P."/>
            <person name="Benoit I."/>
            <person name="Burger G."/>
            <person name="Camino L.P."/>
            <person name="Canovas D."/>
            <person name="Cerda-Olmedo E."/>
            <person name="Cheng J.-F."/>
            <person name="Dominguez A."/>
            <person name="Elias M."/>
            <person name="Eslava A.P."/>
            <person name="Glaser F."/>
            <person name="Grimwood J."/>
            <person name="Gutierrez G."/>
            <person name="Heitman J."/>
            <person name="Henrissat B."/>
            <person name="Iturriaga E.A."/>
            <person name="Lang B.F."/>
            <person name="Lavin J.L."/>
            <person name="Lee S."/>
            <person name="Li W."/>
            <person name="Lindquist E."/>
            <person name="Lopez-Garcia S."/>
            <person name="Luque E.M."/>
            <person name="Marcos A.T."/>
            <person name="Martin J."/>
            <person name="McCluskey K."/>
            <person name="Medina H.R."/>
            <person name="Miralles-Duran A."/>
            <person name="Miyazaki A."/>
            <person name="Munoz-Torres E."/>
            <person name="Oguiza J.A."/>
            <person name="Ohm R."/>
            <person name="Olmedo M."/>
            <person name="Orejas M."/>
            <person name="Ortiz-Castellanos L."/>
            <person name="Pisabarro A.G."/>
            <person name="Rodriguez-Romero J."/>
            <person name="Ruiz-Herrera J."/>
            <person name="Ruiz-Vazquez R."/>
            <person name="Sanz C."/>
            <person name="Schackwitz W."/>
            <person name="Schmutz J."/>
            <person name="Shahriari M."/>
            <person name="Shelest E."/>
            <person name="Silva-Franco F."/>
            <person name="Soanes D."/>
            <person name="Syed K."/>
            <person name="Tagua V.G."/>
            <person name="Talbot N.J."/>
            <person name="Thon M."/>
            <person name="De vries R.P."/>
            <person name="Wiebenga A."/>
            <person name="Yadav J.S."/>
            <person name="Braun E.L."/>
            <person name="Baker S."/>
            <person name="Garre V."/>
            <person name="Horwitz B."/>
            <person name="Torres-Martinez S."/>
            <person name="Idnurm A."/>
            <person name="Herrera-Estrella A."/>
            <person name="Gabaldon T."/>
            <person name="Grigoriev I.V."/>
        </authorList>
    </citation>
    <scope>NUCLEOTIDE SEQUENCE [LARGE SCALE GENOMIC DNA]</scope>
    <source>
        <strain evidence="3">NRRL 1555(-)</strain>
    </source>
</reference>
<dbReference type="Proteomes" id="UP000077315">
    <property type="component" value="Unassembled WGS sequence"/>
</dbReference>
<keyword evidence="1" id="KW-0812">Transmembrane</keyword>
<dbReference type="InParanoid" id="A0A162NGZ7"/>
<dbReference type="RefSeq" id="XP_018287554.1">
    <property type="nucleotide sequence ID" value="XM_018441617.1"/>
</dbReference>
<keyword evidence="1" id="KW-1133">Transmembrane helix</keyword>
<evidence type="ECO:0000313" key="2">
    <source>
        <dbReference type="EMBL" id="OAD69514.1"/>
    </source>
</evidence>
<protein>
    <submittedName>
        <fullName evidence="2">Uncharacterized protein</fullName>
    </submittedName>
</protein>
<gene>
    <name evidence="2" type="ORF">PHYBLDRAFT_66262</name>
</gene>
<proteinExistence type="predicted"/>
<name>A0A162NGZ7_PHYB8</name>
<evidence type="ECO:0000256" key="1">
    <source>
        <dbReference type="SAM" id="Phobius"/>
    </source>
</evidence>
<dbReference type="VEuPathDB" id="FungiDB:PHYBLDRAFT_66262"/>
<dbReference type="AlphaFoldDB" id="A0A162NGZ7"/>
<evidence type="ECO:0000313" key="3">
    <source>
        <dbReference type="Proteomes" id="UP000077315"/>
    </source>
</evidence>
<accession>A0A162NGZ7</accession>
<dbReference type="EMBL" id="KV440991">
    <property type="protein sequence ID" value="OAD69514.1"/>
    <property type="molecule type" value="Genomic_DNA"/>
</dbReference>
<dbReference type="GeneID" id="29002523"/>
<feature type="transmembrane region" description="Helical" evidence="1">
    <location>
        <begin position="43"/>
        <end position="67"/>
    </location>
</feature>
<sequence length="142" mass="16626">MYRKTIEKNGDRLFSIKVKGQRKVKGKYLEINRGLNIKEKIKVLIAIVLYCTVLHCTALYCTALYFYTRFGCNMSIQLFNQVKLIDTNHFSEICEDINKEYGLLNMNHGVKYFLIVLKSTMVGMSAVQYTTFRPRKESKLYL</sequence>
<keyword evidence="1" id="KW-0472">Membrane</keyword>